<keyword evidence="5" id="KW-1185">Reference proteome</keyword>
<evidence type="ECO:0000259" key="3">
    <source>
        <dbReference type="PROSITE" id="PS50878"/>
    </source>
</evidence>
<dbReference type="PANTHER" id="PTHR24559:SF444">
    <property type="entry name" value="REVERSE TRANSCRIPTASE DOMAIN-CONTAINING PROTEIN"/>
    <property type="match status" value="1"/>
</dbReference>
<evidence type="ECO:0000313" key="5">
    <source>
        <dbReference type="Proteomes" id="UP001529510"/>
    </source>
</evidence>
<reference evidence="4 5" key="1">
    <citation type="submission" date="2024-05" db="EMBL/GenBank/DDBJ databases">
        <title>Genome sequencing and assembly of Indian major carp, Cirrhinus mrigala (Hamilton, 1822).</title>
        <authorList>
            <person name="Mohindra V."/>
            <person name="Chowdhury L.M."/>
            <person name="Lal K."/>
            <person name="Jena J.K."/>
        </authorList>
    </citation>
    <scope>NUCLEOTIDE SEQUENCE [LARGE SCALE GENOMIC DNA]</scope>
    <source>
        <strain evidence="4">CM1030</strain>
        <tissue evidence="4">Blood</tissue>
    </source>
</reference>
<dbReference type="AlphaFoldDB" id="A0ABD0PH26"/>
<dbReference type="GO" id="GO:0004523">
    <property type="term" value="F:RNA-DNA hybrid ribonuclease activity"/>
    <property type="evidence" value="ECO:0007669"/>
    <property type="project" value="UniProtKB-EC"/>
</dbReference>
<gene>
    <name evidence="4" type="ORF">M9458_033287</name>
</gene>
<dbReference type="PANTHER" id="PTHR24559">
    <property type="entry name" value="TRANSPOSON TY3-I GAG-POL POLYPROTEIN"/>
    <property type="match status" value="1"/>
</dbReference>
<dbReference type="Proteomes" id="UP001529510">
    <property type="component" value="Unassembled WGS sequence"/>
</dbReference>
<dbReference type="Pfam" id="PF00078">
    <property type="entry name" value="RVT_1"/>
    <property type="match status" value="1"/>
</dbReference>
<dbReference type="Gene3D" id="3.30.70.270">
    <property type="match status" value="1"/>
</dbReference>
<evidence type="ECO:0000256" key="1">
    <source>
        <dbReference type="ARBA" id="ARBA00010879"/>
    </source>
</evidence>
<dbReference type="InterPro" id="IPR043502">
    <property type="entry name" value="DNA/RNA_pol_sf"/>
</dbReference>
<dbReference type="PROSITE" id="PS50878">
    <property type="entry name" value="RT_POL"/>
    <property type="match status" value="1"/>
</dbReference>
<dbReference type="InterPro" id="IPR043128">
    <property type="entry name" value="Rev_trsase/Diguanyl_cyclase"/>
</dbReference>
<evidence type="ECO:0000313" key="4">
    <source>
        <dbReference type="EMBL" id="KAL0172976.1"/>
    </source>
</evidence>
<feature type="domain" description="Reverse transcriptase" evidence="3">
    <location>
        <begin position="1"/>
        <end position="94"/>
    </location>
</feature>
<dbReference type="EMBL" id="JAMKFB020000016">
    <property type="protein sequence ID" value="KAL0172976.1"/>
    <property type="molecule type" value="Genomic_DNA"/>
</dbReference>
<dbReference type="SUPFAM" id="SSF56672">
    <property type="entry name" value="DNA/RNA polymerases"/>
    <property type="match status" value="1"/>
</dbReference>
<sequence length="109" mass="12494">MCSVGVPPGTGLGNTGLANSPLVFQGFMNKVFWEFLQWFVVVYINDILIYSRNLAEHPQRMKQVLETLRKCHHCLNLEKCEFHHIAIQFLGYIISPECIQMDQGKVQAI</sequence>
<dbReference type="InterPro" id="IPR000477">
    <property type="entry name" value="RT_dom"/>
</dbReference>
<accession>A0ABD0PH26</accession>
<comment type="caution">
    <text evidence="4">The sequence shown here is derived from an EMBL/GenBank/DDBJ whole genome shotgun (WGS) entry which is preliminary data.</text>
</comment>
<name>A0ABD0PH26_CIRMR</name>
<protein>
    <recommendedName>
        <fullName evidence="2">ribonuclease H</fullName>
        <ecNumber evidence="2">3.1.26.4</ecNumber>
    </recommendedName>
</protein>
<comment type="similarity">
    <text evidence="1">Belongs to the beta type-B retroviral polymerase family. HERV class-II K(HML-2) pol subfamily.</text>
</comment>
<dbReference type="InterPro" id="IPR053134">
    <property type="entry name" value="RNA-dir_DNA_polymerase"/>
</dbReference>
<organism evidence="4 5">
    <name type="scientific">Cirrhinus mrigala</name>
    <name type="common">Mrigala</name>
    <dbReference type="NCBI Taxonomy" id="683832"/>
    <lineage>
        <taxon>Eukaryota</taxon>
        <taxon>Metazoa</taxon>
        <taxon>Chordata</taxon>
        <taxon>Craniata</taxon>
        <taxon>Vertebrata</taxon>
        <taxon>Euteleostomi</taxon>
        <taxon>Actinopterygii</taxon>
        <taxon>Neopterygii</taxon>
        <taxon>Teleostei</taxon>
        <taxon>Ostariophysi</taxon>
        <taxon>Cypriniformes</taxon>
        <taxon>Cyprinidae</taxon>
        <taxon>Labeoninae</taxon>
        <taxon>Labeonini</taxon>
        <taxon>Cirrhinus</taxon>
    </lineage>
</organism>
<proteinExistence type="inferred from homology"/>
<evidence type="ECO:0000256" key="2">
    <source>
        <dbReference type="ARBA" id="ARBA00012180"/>
    </source>
</evidence>
<dbReference type="EC" id="3.1.26.4" evidence="2"/>
<feature type="non-terminal residue" evidence="4">
    <location>
        <position position="109"/>
    </location>
</feature>
<dbReference type="FunFam" id="3.30.70.270:FF:000003">
    <property type="entry name" value="Transposon Ty3-G Gag-Pol polyprotein"/>
    <property type="match status" value="1"/>
</dbReference>